<comment type="similarity">
    <text evidence="1">Belongs to the glycosyltransferase 28 family.</text>
</comment>
<dbReference type="Pfam" id="PF13528">
    <property type="entry name" value="Glyco_trans_1_3"/>
    <property type="match status" value="1"/>
</dbReference>
<reference evidence="4" key="1">
    <citation type="submission" date="2016-10" db="EMBL/GenBank/DDBJ databases">
        <authorList>
            <person name="Varghese N."/>
            <person name="Submissions S."/>
        </authorList>
    </citation>
    <scope>NUCLEOTIDE SEQUENCE [LARGE SCALE GENOMIC DNA]</scope>
    <source>
        <strain evidence="4">Mob M</strain>
    </source>
</reference>
<dbReference type="Proteomes" id="UP000198535">
    <property type="component" value="Unassembled WGS sequence"/>
</dbReference>
<protein>
    <recommendedName>
        <fullName evidence="2">Glycosyl transferase family 28 C-terminal domain-containing protein</fullName>
    </recommendedName>
</protein>
<dbReference type="Pfam" id="PF04101">
    <property type="entry name" value="Glyco_tran_28_C"/>
    <property type="match status" value="1"/>
</dbReference>
<gene>
    <name evidence="3" type="ORF">SAMN04488696_2834</name>
</gene>
<evidence type="ECO:0000259" key="2">
    <source>
        <dbReference type="Pfam" id="PF04101"/>
    </source>
</evidence>
<dbReference type="STRING" id="487685.SAMN04488696_2834"/>
<dbReference type="OrthoDB" id="46222at2157"/>
<dbReference type="InterPro" id="IPR007235">
    <property type="entry name" value="Glyco_trans_28_C"/>
</dbReference>
<evidence type="ECO:0000313" key="3">
    <source>
        <dbReference type="EMBL" id="SFM91018.1"/>
    </source>
</evidence>
<dbReference type="GO" id="GO:0016758">
    <property type="term" value="F:hexosyltransferase activity"/>
    <property type="evidence" value="ECO:0007669"/>
    <property type="project" value="InterPro"/>
</dbReference>
<dbReference type="CDD" id="cd03785">
    <property type="entry name" value="GT28_MurG"/>
    <property type="match status" value="1"/>
</dbReference>
<evidence type="ECO:0000313" key="4">
    <source>
        <dbReference type="Proteomes" id="UP000198535"/>
    </source>
</evidence>
<accession>A0A1I4UPZ2</accession>
<feature type="domain" description="Glycosyl transferase family 28 C-terminal" evidence="2">
    <location>
        <begin position="256"/>
        <end position="349"/>
    </location>
</feature>
<dbReference type="PANTHER" id="PTHR21015">
    <property type="entry name" value="UDP-N-ACETYLGLUCOSAMINE--N-ACETYLMURAMYL-(PENTAPEPTIDE) PYROPHOSPHORYL-UNDECAPRENOL N-ACETYLGLUCOSAMINE TRANSFERASE 1"/>
    <property type="match status" value="1"/>
</dbReference>
<name>A0A1I4UPZ2_9EURY</name>
<sequence>MRVMILVCGEGLGHTSRSIAIGKELASAGHDVHVGAYGYSMELIQRKGFKAYEIPSEITLVGKAGSLNMKRSIVATFKRGQFLGLIKIRKLLKRTRPDMVISDSYFMGMVSARTRGIPCYLIVNQSNMEEFFKGKGVSSKILAEIVRISYTGLFKMPDKVIIPDYPLPHTVCRKNLEFQDKTWDKVLFSGPLIGKTYDETTAEETERPHVLCTIGGFGYREPIFRKVIEVAGMDGSINYTLLSGPGVDPESLGDLPENVTILKFIDDQFPYMKASDVVIAPGGHSTMMEALSFGVPMISFPDQKHSEQQNNALVIEEDGLGKKLDYSTSPEDILKNIRLLIDDEKYRNKLTEMREMAIELNGPKAVRSMVEELQKGR</sequence>
<evidence type="ECO:0000256" key="1">
    <source>
        <dbReference type="ARBA" id="ARBA00006962"/>
    </source>
</evidence>
<dbReference type="RefSeq" id="WP_091938055.1">
    <property type="nucleotide sequence ID" value="NZ_FOUJ01000007.1"/>
</dbReference>
<dbReference type="AlphaFoldDB" id="A0A1I4UPZ2"/>
<dbReference type="PANTHER" id="PTHR21015:SF22">
    <property type="entry name" value="GLYCOSYLTRANSFERASE"/>
    <property type="match status" value="1"/>
</dbReference>
<organism evidence="3 4">
    <name type="scientific">Methanolobus profundi</name>
    <dbReference type="NCBI Taxonomy" id="487685"/>
    <lineage>
        <taxon>Archaea</taxon>
        <taxon>Methanobacteriati</taxon>
        <taxon>Methanobacteriota</taxon>
        <taxon>Stenosarchaea group</taxon>
        <taxon>Methanomicrobia</taxon>
        <taxon>Methanosarcinales</taxon>
        <taxon>Methanosarcinaceae</taxon>
        <taxon>Methanolobus</taxon>
    </lineage>
</organism>
<dbReference type="SUPFAM" id="SSF53756">
    <property type="entry name" value="UDP-Glycosyltransferase/glycogen phosphorylase"/>
    <property type="match status" value="1"/>
</dbReference>
<proteinExistence type="inferred from homology"/>
<dbReference type="EMBL" id="FOUJ01000007">
    <property type="protein sequence ID" value="SFM91018.1"/>
    <property type="molecule type" value="Genomic_DNA"/>
</dbReference>
<keyword evidence="4" id="KW-1185">Reference proteome</keyword>
<dbReference type="Gene3D" id="3.40.50.2000">
    <property type="entry name" value="Glycogen Phosphorylase B"/>
    <property type="match status" value="2"/>
</dbReference>